<dbReference type="EMBL" id="JH413831">
    <property type="protein sequence ID" value="EHL30402.1"/>
    <property type="molecule type" value="Genomic_DNA"/>
</dbReference>
<dbReference type="AlphaFoldDB" id="G9EQN9"/>
<keyword evidence="1" id="KW-1133">Transmembrane helix</keyword>
<dbReference type="OrthoDB" id="5639185at2"/>
<evidence type="ECO:0008006" key="4">
    <source>
        <dbReference type="Google" id="ProtNLM"/>
    </source>
</evidence>
<feature type="transmembrane region" description="Helical" evidence="1">
    <location>
        <begin position="497"/>
        <end position="522"/>
    </location>
</feature>
<keyword evidence="1" id="KW-0472">Membrane</keyword>
<dbReference type="STRING" id="658187.LDG_7589"/>
<dbReference type="HOGENOM" id="CLU_455469_0_0_6"/>
<name>G9EQN9_9GAMM</name>
<dbReference type="SUPFAM" id="SSF51905">
    <property type="entry name" value="FAD/NAD(P)-binding domain"/>
    <property type="match status" value="1"/>
</dbReference>
<evidence type="ECO:0000313" key="2">
    <source>
        <dbReference type="EMBL" id="EHL30402.1"/>
    </source>
</evidence>
<dbReference type="Proteomes" id="UP000002770">
    <property type="component" value="Unassembled WGS sequence"/>
</dbReference>
<feature type="transmembrane region" description="Helical" evidence="1">
    <location>
        <begin position="528"/>
        <end position="547"/>
    </location>
</feature>
<accession>G9EQN9</accession>
<evidence type="ECO:0000313" key="3">
    <source>
        <dbReference type="Proteomes" id="UP000002770"/>
    </source>
</evidence>
<protein>
    <recommendedName>
        <fullName evidence="4">FAD-binding domain-containing protein</fullName>
    </recommendedName>
</protein>
<dbReference type="InParanoid" id="G9EQN9"/>
<sequence length="599" mass="66913">MSREIVFVGAGPIGLWTAIQIKLKNPTIDIFFKEKKETYTRTHTLLLKPSSFAGCFKDETGVIQGIIAQLKTNPHIRTDLLEESFRALALQLGIKIDIQAVNDIEKDILNEYPDAALIIGSDGVRSNVRTQVFGKDNAVKEELAYAAQIKYFVHGNAVSANKILQDYPLLKHSKYLSSINVGKQHEGKTPVTIQLKIDKNTYEQLRTKTTYGKPIQLFADNIEELLPAKLLTDIKTQLGFRLSNHENIIVDDVKLTTTELPQQRCKQVTKFANGRHYAVIGDAALALSYFKGMNKGLQLATTFAKTVTNNWAKIIAKDESAFTHYEQKYQKFSTKSFKKGHVTNNLIKALQSIVNLSKYLPFQVIYFHDNEIADFHRYFDIIHQTSQFYMGAHLGKANTLPTAQSIKGWLAEQMPVGLPLLKTNLVREASKHQSNPTLYKALIELTDIDSLKLDFYEKAYLGLAFSKTRTLLENPTPENYQTYIRFANHIKAKNSSFALMLSGILQCIIGAAALTFGIIATIASGGMAAPLMGVGLLLTGYGFYKLVPQKNALSSIQSKVTTIVQENADHMPKPENTEGDQEHSILQETDNLEGISFSI</sequence>
<keyword evidence="1" id="KW-0812">Transmembrane</keyword>
<evidence type="ECO:0000256" key="1">
    <source>
        <dbReference type="SAM" id="Phobius"/>
    </source>
</evidence>
<organism evidence="2 3">
    <name type="scientific">Legionella drancourtii LLAP12</name>
    <dbReference type="NCBI Taxonomy" id="658187"/>
    <lineage>
        <taxon>Bacteria</taxon>
        <taxon>Pseudomonadati</taxon>
        <taxon>Pseudomonadota</taxon>
        <taxon>Gammaproteobacteria</taxon>
        <taxon>Legionellales</taxon>
        <taxon>Legionellaceae</taxon>
        <taxon>Legionella</taxon>
    </lineage>
</organism>
<reference evidence="2 3" key="1">
    <citation type="journal article" date="2011" name="BMC Genomics">
        <title>Insight into cross-talk between intra-amoebal pathogens.</title>
        <authorList>
            <person name="Gimenez G."/>
            <person name="Bertelli C."/>
            <person name="Moliner C."/>
            <person name="Robert C."/>
            <person name="Raoult D."/>
            <person name="Fournier P.E."/>
            <person name="Greub G."/>
        </authorList>
    </citation>
    <scope>NUCLEOTIDE SEQUENCE [LARGE SCALE GENOMIC DNA]</scope>
    <source>
        <strain evidence="2 3">LLAP12</strain>
    </source>
</reference>
<dbReference type="RefSeq" id="WP_006871494.1">
    <property type="nucleotide sequence ID" value="NZ_JH413831.1"/>
</dbReference>
<proteinExistence type="predicted"/>
<dbReference type="eggNOG" id="COG0654">
    <property type="taxonomic scope" value="Bacteria"/>
</dbReference>
<gene>
    <name evidence="2" type="ORF">LDG_7589</name>
</gene>
<keyword evidence="3" id="KW-1185">Reference proteome</keyword>
<dbReference type="Gene3D" id="3.50.50.60">
    <property type="entry name" value="FAD/NAD(P)-binding domain"/>
    <property type="match status" value="1"/>
</dbReference>
<dbReference type="InterPro" id="IPR036188">
    <property type="entry name" value="FAD/NAD-bd_sf"/>
</dbReference>